<name>A0ACB6QX69_9PLEO</name>
<sequence length="149" mass="16967">MPTMSKECVKCSREQVRMPWYLQADRAAVKESREAPYRLDSNGQKPIHSCRKARIGVHFNHVFDRCSARIARDVRHRRPTIRSTSLGMRKPARKTSFQHSGLRTVGRGETVPAELGAQVETKRTLANRKNPGSLTTLVKQPRFRNGNDS</sequence>
<keyword evidence="2" id="KW-1185">Reference proteome</keyword>
<evidence type="ECO:0000313" key="1">
    <source>
        <dbReference type="EMBL" id="KAF2470675.1"/>
    </source>
</evidence>
<protein>
    <submittedName>
        <fullName evidence="1">Uncharacterized protein</fullName>
    </submittedName>
</protein>
<gene>
    <name evidence="1" type="ORF">BDR25DRAFT_31710</name>
</gene>
<evidence type="ECO:0000313" key="2">
    <source>
        <dbReference type="Proteomes" id="UP000799755"/>
    </source>
</evidence>
<accession>A0ACB6QX69</accession>
<organism evidence="1 2">
    <name type="scientific">Lindgomyces ingoldianus</name>
    <dbReference type="NCBI Taxonomy" id="673940"/>
    <lineage>
        <taxon>Eukaryota</taxon>
        <taxon>Fungi</taxon>
        <taxon>Dikarya</taxon>
        <taxon>Ascomycota</taxon>
        <taxon>Pezizomycotina</taxon>
        <taxon>Dothideomycetes</taxon>
        <taxon>Pleosporomycetidae</taxon>
        <taxon>Pleosporales</taxon>
        <taxon>Lindgomycetaceae</taxon>
        <taxon>Lindgomyces</taxon>
    </lineage>
</organism>
<dbReference type="EMBL" id="MU003507">
    <property type="protein sequence ID" value="KAF2470675.1"/>
    <property type="molecule type" value="Genomic_DNA"/>
</dbReference>
<dbReference type="Proteomes" id="UP000799755">
    <property type="component" value="Unassembled WGS sequence"/>
</dbReference>
<proteinExistence type="predicted"/>
<reference evidence="1" key="1">
    <citation type="journal article" date="2020" name="Stud. Mycol.">
        <title>101 Dothideomycetes genomes: a test case for predicting lifestyles and emergence of pathogens.</title>
        <authorList>
            <person name="Haridas S."/>
            <person name="Albert R."/>
            <person name="Binder M."/>
            <person name="Bloem J."/>
            <person name="Labutti K."/>
            <person name="Salamov A."/>
            <person name="Andreopoulos B."/>
            <person name="Baker S."/>
            <person name="Barry K."/>
            <person name="Bills G."/>
            <person name="Bluhm B."/>
            <person name="Cannon C."/>
            <person name="Castanera R."/>
            <person name="Culley D."/>
            <person name="Daum C."/>
            <person name="Ezra D."/>
            <person name="Gonzalez J."/>
            <person name="Henrissat B."/>
            <person name="Kuo A."/>
            <person name="Liang C."/>
            <person name="Lipzen A."/>
            <person name="Lutzoni F."/>
            <person name="Magnuson J."/>
            <person name="Mondo S."/>
            <person name="Nolan M."/>
            <person name="Ohm R."/>
            <person name="Pangilinan J."/>
            <person name="Park H.-J."/>
            <person name="Ramirez L."/>
            <person name="Alfaro M."/>
            <person name="Sun H."/>
            <person name="Tritt A."/>
            <person name="Yoshinaga Y."/>
            <person name="Zwiers L.-H."/>
            <person name="Turgeon B."/>
            <person name="Goodwin S."/>
            <person name="Spatafora J."/>
            <person name="Crous P."/>
            <person name="Grigoriev I."/>
        </authorList>
    </citation>
    <scope>NUCLEOTIDE SEQUENCE</scope>
    <source>
        <strain evidence="1">ATCC 200398</strain>
    </source>
</reference>
<comment type="caution">
    <text evidence="1">The sequence shown here is derived from an EMBL/GenBank/DDBJ whole genome shotgun (WGS) entry which is preliminary data.</text>
</comment>